<name>A0ABP8NJI5_9BACT</name>
<evidence type="ECO:0000313" key="1">
    <source>
        <dbReference type="EMBL" id="GAA4466472.1"/>
    </source>
</evidence>
<keyword evidence="2" id="KW-1185">Reference proteome</keyword>
<comment type="caution">
    <text evidence="1">The sequence shown here is derived from an EMBL/GenBank/DDBJ whole genome shotgun (WGS) entry which is preliminary data.</text>
</comment>
<dbReference type="Proteomes" id="UP001500840">
    <property type="component" value="Unassembled WGS sequence"/>
</dbReference>
<sequence length="60" mass="6771">MGEIKRNWSWGTAQAEQLEWDGVIWENASPPPWLNATFACTASIIGCETTVKFDFPKRLA</sequence>
<reference evidence="2" key="1">
    <citation type="journal article" date="2019" name="Int. J. Syst. Evol. Microbiol.">
        <title>The Global Catalogue of Microorganisms (GCM) 10K type strain sequencing project: providing services to taxonomists for standard genome sequencing and annotation.</title>
        <authorList>
            <consortium name="The Broad Institute Genomics Platform"/>
            <consortium name="The Broad Institute Genome Sequencing Center for Infectious Disease"/>
            <person name="Wu L."/>
            <person name="Ma J."/>
        </authorList>
    </citation>
    <scope>NUCLEOTIDE SEQUENCE [LARGE SCALE GENOMIC DNA]</scope>
    <source>
        <strain evidence="2">JCM 17759</strain>
    </source>
</reference>
<protein>
    <submittedName>
        <fullName evidence="1">Uncharacterized protein</fullName>
    </submittedName>
</protein>
<dbReference type="EMBL" id="BAABGA010000082">
    <property type="protein sequence ID" value="GAA4466472.1"/>
    <property type="molecule type" value="Genomic_DNA"/>
</dbReference>
<accession>A0ABP8NJI5</accession>
<organism evidence="1 2">
    <name type="scientific">Novipirellula rosea</name>
    <dbReference type="NCBI Taxonomy" id="1031540"/>
    <lineage>
        <taxon>Bacteria</taxon>
        <taxon>Pseudomonadati</taxon>
        <taxon>Planctomycetota</taxon>
        <taxon>Planctomycetia</taxon>
        <taxon>Pirellulales</taxon>
        <taxon>Pirellulaceae</taxon>
        <taxon>Novipirellula</taxon>
    </lineage>
</organism>
<gene>
    <name evidence="1" type="ORF">GCM10023156_55300</name>
</gene>
<proteinExistence type="predicted"/>
<evidence type="ECO:0000313" key="2">
    <source>
        <dbReference type="Proteomes" id="UP001500840"/>
    </source>
</evidence>